<dbReference type="EMBL" id="CP047475">
    <property type="protein sequence ID" value="QIA63020.1"/>
    <property type="molecule type" value="Genomic_DNA"/>
</dbReference>
<dbReference type="AlphaFoldDB" id="A0A7Z2YDI4"/>
<name>A0A7Z2YDI4_9VIBR</name>
<protein>
    <submittedName>
        <fullName evidence="5">BamA/TamA family outer membrane protein</fullName>
    </submittedName>
</protein>
<gene>
    <name evidence="5" type="ORF">GT360_05590</name>
</gene>
<evidence type="ECO:0000313" key="6">
    <source>
        <dbReference type="Proteomes" id="UP000464262"/>
    </source>
</evidence>
<feature type="signal peptide" evidence="3">
    <location>
        <begin position="1"/>
        <end position="20"/>
    </location>
</feature>
<feature type="chain" id="PRO_5030849602" evidence="3">
    <location>
        <begin position="21"/>
        <end position="384"/>
    </location>
</feature>
<dbReference type="InterPro" id="IPR000184">
    <property type="entry name" value="Bac_surfAg_D15"/>
</dbReference>
<dbReference type="KEGG" id="vas:GT360_05590"/>
<evidence type="ECO:0000313" key="5">
    <source>
        <dbReference type="EMBL" id="QIA63020.1"/>
    </source>
</evidence>
<keyword evidence="2" id="KW-0472">Membrane</keyword>
<evidence type="ECO:0000256" key="3">
    <source>
        <dbReference type="SAM" id="SignalP"/>
    </source>
</evidence>
<dbReference type="Pfam" id="PF01103">
    <property type="entry name" value="Omp85"/>
    <property type="match status" value="1"/>
</dbReference>
<keyword evidence="3" id="KW-0732">Signal</keyword>
<evidence type="ECO:0000259" key="4">
    <source>
        <dbReference type="Pfam" id="PF01103"/>
    </source>
</evidence>
<dbReference type="RefSeq" id="WP_164647926.1">
    <property type="nucleotide sequence ID" value="NZ_CP047475.1"/>
</dbReference>
<evidence type="ECO:0000256" key="2">
    <source>
        <dbReference type="ARBA" id="ARBA00023136"/>
    </source>
</evidence>
<proteinExistence type="predicted"/>
<feature type="domain" description="Bacterial surface antigen (D15)" evidence="4">
    <location>
        <begin position="108"/>
        <end position="369"/>
    </location>
</feature>
<evidence type="ECO:0000256" key="1">
    <source>
        <dbReference type="ARBA" id="ARBA00004370"/>
    </source>
</evidence>
<accession>A0A7Z2YDI4</accession>
<dbReference type="Proteomes" id="UP000464262">
    <property type="component" value="Chromosome 1"/>
</dbReference>
<dbReference type="GO" id="GO:0019867">
    <property type="term" value="C:outer membrane"/>
    <property type="evidence" value="ECO:0007669"/>
    <property type="project" value="InterPro"/>
</dbReference>
<reference evidence="5 6" key="1">
    <citation type="submission" date="2020-01" db="EMBL/GenBank/DDBJ databases">
        <title>Whole genome and functional gene identification of agarase of Vibrio HN897.</title>
        <authorList>
            <person name="Liu Y."/>
            <person name="Zhao Z."/>
        </authorList>
    </citation>
    <scope>NUCLEOTIDE SEQUENCE [LARGE SCALE GENOMIC DNA]</scope>
    <source>
        <strain evidence="5 6">HN897</strain>
    </source>
</reference>
<organism evidence="5 6">
    <name type="scientific">Vibrio astriarenae</name>
    <dbReference type="NCBI Taxonomy" id="1481923"/>
    <lineage>
        <taxon>Bacteria</taxon>
        <taxon>Pseudomonadati</taxon>
        <taxon>Pseudomonadota</taxon>
        <taxon>Gammaproteobacteria</taxon>
        <taxon>Vibrionales</taxon>
        <taxon>Vibrionaceae</taxon>
        <taxon>Vibrio</taxon>
    </lineage>
</organism>
<keyword evidence="6" id="KW-1185">Reference proteome</keyword>
<comment type="subcellular location">
    <subcellularLocation>
        <location evidence="1">Membrane</location>
    </subcellularLocation>
</comment>
<dbReference type="Gene3D" id="2.40.160.50">
    <property type="entry name" value="membrane protein fhac: a member of the omp85/tpsb transporter family"/>
    <property type="match status" value="1"/>
</dbReference>
<sequence length="384" mass="42309">MIDVLRIAAITCCLASPAFAVQPLFETTPSETTQKLDDVLAIFGAEEEYDPSKGIDSSYIPALFYTPEQGFGVGLLYVGLYGDTYEGTTQPSSMVINPYISSNGSKGITFENRHFFSGDQHRFYLDFELFDDAGVYYGVGHDAGSVDQNRINYSEQVALLEPTLLTKVADDFYLGLGANVTYAKASDFELEDDRGSLIPASDLQKNTSYGAKVSAAYDSRDNVLNASEGVLFDVTAGYYHSSLTDDWFGKYNFELANYISLGDFPGLIAWQVQGDFTSGDVPWNRLPDIGGAHGLRGHVEGRYRDNHMALGQIEYRLPIFWRLGAVVWGGVGSVAPEINQLNDDLLTSVGTGLRFKIKDKVNVRADIGFGNDETAFYFHVNEVF</sequence>